<proteinExistence type="predicted"/>
<keyword evidence="2" id="KW-1185">Reference proteome</keyword>
<dbReference type="EMBL" id="JANBPW010001053">
    <property type="protein sequence ID" value="KAJ1946410.1"/>
    <property type="molecule type" value="Genomic_DNA"/>
</dbReference>
<reference evidence="1" key="1">
    <citation type="submission" date="2022-07" db="EMBL/GenBank/DDBJ databases">
        <title>Phylogenomic reconstructions and comparative analyses of Kickxellomycotina fungi.</title>
        <authorList>
            <person name="Reynolds N.K."/>
            <person name="Stajich J.E."/>
            <person name="Barry K."/>
            <person name="Grigoriev I.V."/>
            <person name="Crous P."/>
            <person name="Smith M.E."/>
        </authorList>
    </citation>
    <scope>NUCLEOTIDE SEQUENCE</scope>
    <source>
        <strain evidence="1">NRRL 5244</strain>
    </source>
</reference>
<name>A0ACC1JCD3_9FUNG</name>
<comment type="caution">
    <text evidence="1">The sequence shown here is derived from an EMBL/GenBank/DDBJ whole genome shotgun (WGS) entry which is preliminary data.</text>
</comment>
<evidence type="ECO:0000313" key="2">
    <source>
        <dbReference type="Proteomes" id="UP001150603"/>
    </source>
</evidence>
<protein>
    <submittedName>
        <fullName evidence="1">Uncharacterized protein</fullName>
    </submittedName>
</protein>
<organism evidence="1 2">
    <name type="scientific">Linderina macrospora</name>
    <dbReference type="NCBI Taxonomy" id="4868"/>
    <lineage>
        <taxon>Eukaryota</taxon>
        <taxon>Fungi</taxon>
        <taxon>Fungi incertae sedis</taxon>
        <taxon>Zoopagomycota</taxon>
        <taxon>Kickxellomycotina</taxon>
        <taxon>Kickxellomycetes</taxon>
        <taxon>Kickxellales</taxon>
        <taxon>Kickxellaceae</taxon>
        <taxon>Linderina</taxon>
    </lineage>
</organism>
<evidence type="ECO:0000313" key="1">
    <source>
        <dbReference type="EMBL" id="KAJ1946410.1"/>
    </source>
</evidence>
<gene>
    <name evidence="1" type="ORF">FBU59_002036</name>
</gene>
<sequence>MAPLWVAMVLATLDLTAVSTIMPTIGSEFDALKSVNWIATTYMLAFTAILPALGKLSDVFGRRDTILGFALVFVAGSVMCGAAKGMGLMLAGRVVAGVGGSGMFMFPIIVASDLGTERQRVINLGVLGIAAAVSSVLGPVIAGVMADNSAWRWLFYMNAPILGVVLPVIYIFMDLPRPNVPVWKITTLLLALNYGGDLYAWSSAVVIVLFVLSGVLFIAFIVIETKIAVEPILPPRLFKSRNVLLITILQPFAGIALFPPLFYIVYWYSIVLGASPKSSGLHLIPAALTISVLIFLSGFIIQVTGRYRSLIVISTVLCSLSTAMLLFLKEDISNARQIGLLIVFGIGNGLNQQSHVIGIQAAVSADDMAAVTSCLYFFRYLGGAIGIAVLNTIYRVTLTPKINTIIKDHPLYYNVILGALQDQKLIRNPAVSEIVRNEFVHANQEALHIMFIAGFAITCAAIPVSFFVRHIPLATTAKLTVGH</sequence>
<accession>A0ACC1JCD3</accession>
<dbReference type="Proteomes" id="UP001150603">
    <property type="component" value="Unassembled WGS sequence"/>
</dbReference>